<evidence type="ECO:0000313" key="3">
    <source>
        <dbReference type="Proteomes" id="UP000762676"/>
    </source>
</evidence>
<comment type="caution">
    <text evidence="2">The sequence shown here is derived from an EMBL/GenBank/DDBJ whole genome shotgun (WGS) entry which is preliminary data.</text>
</comment>
<protein>
    <submittedName>
        <fullName evidence="2">Histone-lysine N-methyltransferase SETMAR</fullName>
    </submittedName>
</protein>
<organism evidence="2 3">
    <name type="scientific">Elysia marginata</name>
    <dbReference type="NCBI Taxonomy" id="1093978"/>
    <lineage>
        <taxon>Eukaryota</taxon>
        <taxon>Metazoa</taxon>
        <taxon>Spiralia</taxon>
        <taxon>Lophotrochozoa</taxon>
        <taxon>Mollusca</taxon>
        <taxon>Gastropoda</taxon>
        <taxon>Heterobranchia</taxon>
        <taxon>Euthyneura</taxon>
        <taxon>Panpulmonata</taxon>
        <taxon>Sacoglossa</taxon>
        <taxon>Placobranchoidea</taxon>
        <taxon>Plakobranchidae</taxon>
        <taxon>Elysia</taxon>
    </lineage>
</organism>
<dbReference type="PANTHER" id="PTHR46060:SF1">
    <property type="entry name" value="MARINER MOS1 TRANSPOSASE-LIKE PROTEIN"/>
    <property type="match status" value="1"/>
</dbReference>
<feature type="region of interest" description="Disordered" evidence="1">
    <location>
        <begin position="16"/>
        <end position="39"/>
    </location>
</feature>
<dbReference type="Proteomes" id="UP000762676">
    <property type="component" value="Unassembled WGS sequence"/>
</dbReference>
<dbReference type="PANTHER" id="PTHR46060">
    <property type="entry name" value="MARINER MOS1 TRANSPOSASE-LIKE PROTEIN"/>
    <property type="match status" value="1"/>
</dbReference>
<accession>A0AAV4HJU1</accession>
<keyword evidence="3" id="KW-1185">Reference proteome</keyword>
<evidence type="ECO:0000256" key="1">
    <source>
        <dbReference type="SAM" id="MobiDB-lite"/>
    </source>
</evidence>
<name>A0AAV4HJU1_9GAST</name>
<dbReference type="AlphaFoldDB" id="A0AAV4HJU1"/>
<feature type="compositionally biased region" description="Basic and acidic residues" evidence="1">
    <location>
        <begin position="16"/>
        <end position="26"/>
    </location>
</feature>
<dbReference type="EMBL" id="BMAT01012706">
    <property type="protein sequence ID" value="GFR97652.1"/>
    <property type="molecule type" value="Genomic_DNA"/>
</dbReference>
<sequence>MSRSRVYQWFTRFGEGRTSLDDEPKSGRPKTSTNEENTTRVDQLIKYDREMKIHEIALKLEIPKSMGYEIVHNTLGYGKMSARWVPKLQRVEISRLLLRCQQDNGDYIDAYWCGAWWRLLSKE</sequence>
<gene>
    <name evidence="2" type="ORF">ElyMa_006329800</name>
</gene>
<proteinExistence type="predicted"/>
<reference evidence="2 3" key="1">
    <citation type="journal article" date="2021" name="Elife">
        <title>Chloroplast acquisition without the gene transfer in kleptoplastic sea slugs, Plakobranchus ocellatus.</title>
        <authorList>
            <person name="Maeda T."/>
            <person name="Takahashi S."/>
            <person name="Yoshida T."/>
            <person name="Shimamura S."/>
            <person name="Takaki Y."/>
            <person name="Nagai Y."/>
            <person name="Toyoda A."/>
            <person name="Suzuki Y."/>
            <person name="Arimoto A."/>
            <person name="Ishii H."/>
            <person name="Satoh N."/>
            <person name="Nishiyama T."/>
            <person name="Hasebe M."/>
            <person name="Maruyama T."/>
            <person name="Minagawa J."/>
            <person name="Obokata J."/>
            <person name="Shigenobu S."/>
        </authorList>
    </citation>
    <scope>NUCLEOTIDE SEQUENCE [LARGE SCALE GENOMIC DNA]</scope>
</reference>
<evidence type="ECO:0000313" key="2">
    <source>
        <dbReference type="EMBL" id="GFR97652.1"/>
    </source>
</evidence>
<dbReference type="InterPro" id="IPR052709">
    <property type="entry name" value="Transposase-MT_Hybrid"/>
</dbReference>